<keyword evidence="1" id="KW-0812">Transmembrane</keyword>
<feature type="transmembrane region" description="Helical" evidence="1">
    <location>
        <begin position="66"/>
        <end position="85"/>
    </location>
</feature>
<keyword evidence="3" id="KW-1185">Reference proteome</keyword>
<dbReference type="OrthoDB" id="5966662at2"/>
<dbReference type="InterPro" id="IPR021215">
    <property type="entry name" value="DUF2752"/>
</dbReference>
<evidence type="ECO:0000313" key="2">
    <source>
        <dbReference type="EMBL" id="PRH81505.1"/>
    </source>
</evidence>
<name>A0A2P6M6F0_9GAMM</name>
<dbReference type="AlphaFoldDB" id="A0A2P6M6F0"/>
<gene>
    <name evidence="2" type="ORF">C6N40_12475</name>
</gene>
<evidence type="ECO:0008006" key="4">
    <source>
        <dbReference type="Google" id="ProtNLM"/>
    </source>
</evidence>
<evidence type="ECO:0000256" key="1">
    <source>
        <dbReference type="SAM" id="Phobius"/>
    </source>
</evidence>
<evidence type="ECO:0000313" key="3">
    <source>
        <dbReference type="Proteomes" id="UP000241736"/>
    </source>
</evidence>
<dbReference type="Pfam" id="PF10825">
    <property type="entry name" value="DUF2752"/>
    <property type="match status" value="1"/>
</dbReference>
<organism evidence="2 3">
    <name type="scientific">Arenimonas caeni</name>
    <dbReference type="NCBI Taxonomy" id="2058085"/>
    <lineage>
        <taxon>Bacteria</taxon>
        <taxon>Pseudomonadati</taxon>
        <taxon>Pseudomonadota</taxon>
        <taxon>Gammaproteobacteria</taxon>
        <taxon>Lysobacterales</taxon>
        <taxon>Lysobacteraceae</taxon>
        <taxon>Arenimonas</taxon>
    </lineage>
</organism>
<proteinExistence type="predicted"/>
<protein>
    <recommendedName>
        <fullName evidence="4">DUF2752 domain-containing protein</fullName>
    </recommendedName>
</protein>
<reference evidence="2 3" key="1">
    <citation type="submission" date="2018-03" db="EMBL/GenBank/DDBJ databases">
        <title>Arenimonas caeni sp. nov., isolated from activated sludge.</title>
        <authorList>
            <person name="Liu H."/>
        </authorList>
    </citation>
    <scope>NUCLEOTIDE SEQUENCE [LARGE SCALE GENOMIC DNA]</scope>
    <source>
        <strain evidence="3">z29</strain>
    </source>
</reference>
<comment type="caution">
    <text evidence="2">The sequence shown here is derived from an EMBL/GenBank/DDBJ whole genome shotgun (WGS) entry which is preliminary data.</text>
</comment>
<accession>A0A2P6M6F0</accession>
<keyword evidence="1" id="KW-1133">Transmembrane helix</keyword>
<keyword evidence="1" id="KW-0472">Membrane</keyword>
<feature type="transmembrane region" description="Helical" evidence="1">
    <location>
        <begin position="97"/>
        <end position="117"/>
    </location>
</feature>
<dbReference type="EMBL" id="PVLF01000023">
    <property type="protein sequence ID" value="PRH81505.1"/>
    <property type="molecule type" value="Genomic_DNA"/>
</dbReference>
<dbReference type="Proteomes" id="UP000241736">
    <property type="component" value="Unassembled WGS sequence"/>
</dbReference>
<sequence>MHLWWLALLAPTTALGVWMLRTFDPNAEGSPFLGCIFYQVTGLLCPACGSTRAMHALVHLELGRALSMNALLLIGGPIGLLLVLRALGRGPARLEPVLGRISSPWLWVAIVLGYGVVRNLPGFEFLAPLA</sequence>